<dbReference type="Gene3D" id="1.20.144.10">
    <property type="entry name" value="Phosphatidic acid phosphatase type 2/haloperoxidase"/>
    <property type="match status" value="1"/>
</dbReference>
<evidence type="ECO:0000259" key="8">
    <source>
        <dbReference type="Pfam" id="PF09335"/>
    </source>
</evidence>
<comment type="caution">
    <text evidence="10">The sequence shown here is derived from an EMBL/GenBank/DDBJ whole genome shotgun (WGS) entry which is preliminary data.</text>
</comment>
<dbReference type="InterPro" id="IPR025902">
    <property type="entry name" value="LssY-like-C_dom"/>
</dbReference>
<feature type="transmembrane region" description="Helical" evidence="7">
    <location>
        <begin position="400"/>
        <end position="420"/>
    </location>
</feature>
<keyword evidence="4 7" id="KW-0812">Transmembrane</keyword>
<dbReference type="eggNOG" id="COG0586">
    <property type="taxonomic scope" value="Bacteria"/>
</dbReference>
<dbReference type="Proteomes" id="UP000054600">
    <property type="component" value="Unassembled WGS sequence"/>
</dbReference>
<gene>
    <name evidence="10" type="primary">lssY</name>
    <name evidence="10" type="ORF">Lsha_0880</name>
</gene>
<evidence type="ECO:0000313" key="10">
    <source>
        <dbReference type="EMBL" id="KTD62706.1"/>
    </source>
</evidence>
<evidence type="ECO:0000256" key="5">
    <source>
        <dbReference type="ARBA" id="ARBA00022989"/>
    </source>
</evidence>
<reference evidence="10 11" key="1">
    <citation type="submission" date="2015-11" db="EMBL/GenBank/DDBJ databases">
        <title>Genomic analysis of 38 Legionella species identifies large and diverse effector repertoires.</title>
        <authorList>
            <person name="Burstein D."/>
            <person name="Amaro F."/>
            <person name="Zusman T."/>
            <person name="Lifshitz Z."/>
            <person name="Cohen O."/>
            <person name="Gilbert J.A."/>
            <person name="Pupko T."/>
            <person name="Shuman H.A."/>
            <person name="Segal G."/>
        </authorList>
    </citation>
    <scope>NUCLEOTIDE SEQUENCE [LARGE SCALE GENOMIC DNA]</scope>
    <source>
        <strain evidence="10 11">ATCC 49655</strain>
    </source>
</reference>
<dbReference type="InterPro" id="IPR032818">
    <property type="entry name" value="DedA-like"/>
</dbReference>
<feature type="domain" description="LssY-like C-terminal" evidence="9">
    <location>
        <begin position="506"/>
        <end position="619"/>
    </location>
</feature>
<feature type="transmembrane region" description="Helical" evidence="7">
    <location>
        <begin position="248"/>
        <end position="267"/>
    </location>
</feature>
<comment type="subcellular location">
    <subcellularLocation>
        <location evidence="1">Cell membrane</location>
        <topology evidence="1">Multi-pass membrane protein</topology>
    </subcellularLocation>
</comment>
<dbReference type="PANTHER" id="PTHR30353">
    <property type="entry name" value="INNER MEMBRANE PROTEIN DEDA-RELATED"/>
    <property type="match status" value="1"/>
</dbReference>
<accession>A0A0W0Z0S4</accession>
<feature type="transmembrane region" description="Helical" evidence="7">
    <location>
        <begin position="183"/>
        <end position="205"/>
    </location>
</feature>
<sequence length="684" mass="77944">MNLFADYVQPLTNWLQANPHWSLFITFFIALTESLAIIGSIVPGSVTMTAIGILAGSGIMRIDLTLIAATLGAVCGDSLSYALGYYYRDHLVEMWPFKKYPNLLTYGKEFFSRHGGKSVLIGRFVGPLRSIIPVIAGIMNMKQWRFLIANVISAIGWSILYVMPGVFIGAAGHELSTESATRLFILILIVLAAIWLASFLLKLIFITLNSFLKKNLHHVWLAVKKSRLSGKLYNAVTPDGETNHYPTAGLVLLLLINLIVFIILLLISTKTSWLNTVNYSVHFFAQSFHTTLMEAFFILCSQFTSNFTLICLYLASCLWFIYHKNKKIVFYLTSLLVFSSVISFLIAYAVQSPRPTGLLVTMPGFSFPDQQIVMGTAFYVFILFYINTKYSLLTNTFRSIIWTILGLSGFASVYLGDYWLTDVVGSYFIGMIICLTHWVIYRKSSYTQSAQKNPSLVLLLFIGAVLFFTILSTYLNFKTLAHNHSPYHKQFSLTQSSWWNQKQPVLPLYSLNRIGNRLSVLNIQFSGDLERLESALEKNGWQHRNESFFTKLLMRLNSSSESIKLPLLAQLYENKRPELVMTYSDKQSKLILELIIWESNYNLKDGNRPIWIGTIHQNIRDNTNQMKNVGSMANFINTLSFIMPSLHEFTLRRIEIPENMINTVVFPTAPYILLIKQKHDRLDL</sequence>
<evidence type="ECO:0000256" key="1">
    <source>
        <dbReference type="ARBA" id="ARBA00004651"/>
    </source>
</evidence>
<feature type="transmembrane region" description="Helical" evidence="7">
    <location>
        <begin position="64"/>
        <end position="87"/>
    </location>
</feature>
<dbReference type="PATRIC" id="fig|1122169.6.peg.1020"/>
<dbReference type="InterPro" id="IPR036938">
    <property type="entry name" value="PAP2/HPO_sf"/>
</dbReference>
<keyword evidence="6 7" id="KW-0472">Membrane</keyword>
<organism evidence="10 11">
    <name type="scientific">Legionella shakespearei DSM 23087</name>
    <dbReference type="NCBI Taxonomy" id="1122169"/>
    <lineage>
        <taxon>Bacteria</taxon>
        <taxon>Pseudomonadati</taxon>
        <taxon>Pseudomonadota</taxon>
        <taxon>Gammaproteobacteria</taxon>
        <taxon>Legionellales</taxon>
        <taxon>Legionellaceae</taxon>
        <taxon>Legionella</taxon>
    </lineage>
</organism>
<feature type="transmembrane region" description="Helical" evidence="7">
    <location>
        <begin position="296"/>
        <end position="321"/>
    </location>
</feature>
<feature type="transmembrane region" description="Helical" evidence="7">
    <location>
        <begin position="328"/>
        <end position="350"/>
    </location>
</feature>
<dbReference type="STRING" id="1122169.Lsha_0880"/>
<evidence type="ECO:0000256" key="2">
    <source>
        <dbReference type="ARBA" id="ARBA00010792"/>
    </source>
</evidence>
<feature type="transmembrane region" description="Helical" evidence="7">
    <location>
        <begin position="370"/>
        <end position="388"/>
    </location>
</feature>
<dbReference type="Pfam" id="PF09335">
    <property type="entry name" value="VTT_dom"/>
    <property type="match status" value="1"/>
</dbReference>
<feature type="transmembrane region" description="Helical" evidence="7">
    <location>
        <begin position="426"/>
        <end position="444"/>
    </location>
</feature>
<feature type="domain" description="VTT" evidence="8">
    <location>
        <begin position="42"/>
        <end position="165"/>
    </location>
</feature>
<dbReference type="EMBL" id="LNYW01000030">
    <property type="protein sequence ID" value="KTD62706.1"/>
    <property type="molecule type" value="Genomic_DNA"/>
</dbReference>
<feature type="transmembrane region" description="Helical" evidence="7">
    <location>
        <begin position="20"/>
        <end position="43"/>
    </location>
</feature>
<proteinExistence type="inferred from homology"/>
<evidence type="ECO:0000259" key="9">
    <source>
        <dbReference type="Pfam" id="PF14067"/>
    </source>
</evidence>
<keyword evidence="5 7" id="KW-1133">Transmembrane helix</keyword>
<keyword evidence="3" id="KW-1003">Cell membrane</keyword>
<dbReference type="OrthoDB" id="9780918at2"/>
<dbReference type="PANTHER" id="PTHR30353:SF15">
    <property type="entry name" value="INNER MEMBRANE PROTEIN YABI"/>
    <property type="match status" value="1"/>
</dbReference>
<dbReference type="RefSeq" id="WP_018577801.1">
    <property type="nucleotide sequence ID" value="NZ_KB892412.1"/>
</dbReference>
<dbReference type="SUPFAM" id="SSF48317">
    <property type="entry name" value="Acid phosphatase/Vanadium-dependent haloperoxidase"/>
    <property type="match status" value="1"/>
</dbReference>
<evidence type="ECO:0000313" key="11">
    <source>
        <dbReference type="Proteomes" id="UP000054600"/>
    </source>
</evidence>
<dbReference type="CDD" id="cd03392">
    <property type="entry name" value="PAP2_like_2"/>
    <property type="match status" value="1"/>
</dbReference>
<keyword evidence="11" id="KW-1185">Reference proteome</keyword>
<evidence type="ECO:0000256" key="7">
    <source>
        <dbReference type="SAM" id="Phobius"/>
    </source>
</evidence>
<comment type="similarity">
    <text evidence="2">Belongs to the DedA family.</text>
</comment>
<dbReference type="Pfam" id="PF14067">
    <property type="entry name" value="LssY_C"/>
    <property type="match status" value="1"/>
</dbReference>
<evidence type="ECO:0000256" key="4">
    <source>
        <dbReference type="ARBA" id="ARBA00022692"/>
    </source>
</evidence>
<dbReference type="InterPro" id="IPR032816">
    <property type="entry name" value="VTT_dom"/>
</dbReference>
<evidence type="ECO:0000256" key="3">
    <source>
        <dbReference type="ARBA" id="ARBA00022475"/>
    </source>
</evidence>
<name>A0A0W0Z0S4_9GAMM</name>
<dbReference type="AlphaFoldDB" id="A0A0W0Z0S4"/>
<feature type="transmembrane region" description="Helical" evidence="7">
    <location>
        <begin position="456"/>
        <end position="477"/>
    </location>
</feature>
<evidence type="ECO:0000256" key="6">
    <source>
        <dbReference type="ARBA" id="ARBA00023136"/>
    </source>
</evidence>
<feature type="transmembrane region" description="Helical" evidence="7">
    <location>
        <begin position="146"/>
        <end position="171"/>
    </location>
</feature>
<dbReference type="GO" id="GO:0005886">
    <property type="term" value="C:plasma membrane"/>
    <property type="evidence" value="ECO:0007669"/>
    <property type="project" value="UniProtKB-SubCell"/>
</dbReference>
<dbReference type="eggNOG" id="COG0671">
    <property type="taxonomic scope" value="Bacteria"/>
</dbReference>
<protein>
    <submittedName>
        <fullName evidence="10">Secretion system protein Y</fullName>
    </submittedName>
</protein>